<dbReference type="Pfam" id="PF24681">
    <property type="entry name" value="Kelch_KLHDC2_KLHL20_DRC7"/>
    <property type="match status" value="2"/>
</dbReference>
<evidence type="ECO:0000313" key="4">
    <source>
        <dbReference type="Proteomes" id="UP000230069"/>
    </source>
</evidence>
<keyword evidence="4" id="KW-1185">Reference proteome</keyword>
<evidence type="ECO:0000259" key="2">
    <source>
        <dbReference type="Pfam" id="PF12937"/>
    </source>
</evidence>
<dbReference type="InterPro" id="IPR001810">
    <property type="entry name" value="F-box_dom"/>
</dbReference>
<dbReference type="InterPro" id="IPR015915">
    <property type="entry name" value="Kelch-typ_b-propeller"/>
</dbReference>
<dbReference type="PANTHER" id="PTHR46175">
    <property type="entry name" value="BACTERIOOPSIN TRANSCRIPTIONAL ACTIVATOR"/>
    <property type="match status" value="1"/>
</dbReference>
<dbReference type="Gene3D" id="2.120.10.80">
    <property type="entry name" value="Kelch-type beta propeller"/>
    <property type="match status" value="2"/>
</dbReference>
<reference evidence="3 4" key="1">
    <citation type="submission" date="2017-09" db="EMBL/GenBank/DDBJ databases">
        <title>WGS assembly of Aquilegia coerulea Goldsmith.</title>
        <authorList>
            <person name="Hodges S."/>
            <person name="Kramer E."/>
            <person name="Nordborg M."/>
            <person name="Tomkins J."/>
            <person name="Borevitz J."/>
            <person name="Derieg N."/>
            <person name="Yan J."/>
            <person name="Mihaltcheva S."/>
            <person name="Hayes R.D."/>
            <person name="Rokhsar D."/>
        </authorList>
    </citation>
    <scope>NUCLEOTIDE SEQUENCE [LARGE SCALE GENOMIC DNA]</scope>
    <source>
        <strain evidence="4">cv. Goldsmith</strain>
    </source>
</reference>
<dbReference type="InterPro" id="IPR036047">
    <property type="entry name" value="F-box-like_dom_sf"/>
</dbReference>
<evidence type="ECO:0000256" key="1">
    <source>
        <dbReference type="ARBA" id="ARBA00022441"/>
    </source>
</evidence>
<protein>
    <recommendedName>
        <fullName evidence="2">F-box domain-containing protein</fullName>
    </recommendedName>
</protein>
<dbReference type="InterPro" id="IPR011043">
    <property type="entry name" value="Gal_Oxase/kelch_b-propeller"/>
</dbReference>
<name>A0A2G5DJQ2_AQUCA</name>
<dbReference type="STRING" id="218851.A0A2G5DJQ2"/>
<dbReference type="AlphaFoldDB" id="A0A2G5DJQ2"/>
<dbReference type="SUPFAM" id="SSF50965">
    <property type="entry name" value="Galactose oxidase, central domain"/>
    <property type="match status" value="1"/>
</dbReference>
<feature type="domain" description="F-box" evidence="2">
    <location>
        <begin position="46"/>
        <end position="83"/>
    </location>
</feature>
<dbReference type="InParanoid" id="A0A2G5DJQ2"/>
<organism evidence="3 4">
    <name type="scientific">Aquilegia coerulea</name>
    <name type="common">Rocky mountain columbine</name>
    <dbReference type="NCBI Taxonomy" id="218851"/>
    <lineage>
        <taxon>Eukaryota</taxon>
        <taxon>Viridiplantae</taxon>
        <taxon>Streptophyta</taxon>
        <taxon>Embryophyta</taxon>
        <taxon>Tracheophyta</taxon>
        <taxon>Spermatophyta</taxon>
        <taxon>Magnoliopsida</taxon>
        <taxon>Ranunculales</taxon>
        <taxon>Ranunculaceae</taxon>
        <taxon>Thalictroideae</taxon>
        <taxon>Aquilegia</taxon>
    </lineage>
</organism>
<dbReference type="Proteomes" id="UP000230069">
    <property type="component" value="Unassembled WGS sequence"/>
</dbReference>
<dbReference type="SUPFAM" id="SSF81383">
    <property type="entry name" value="F-box domain"/>
    <property type="match status" value="1"/>
</dbReference>
<evidence type="ECO:0000313" key="3">
    <source>
        <dbReference type="EMBL" id="PIA43751.1"/>
    </source>
</evidence>
<proteinExistence type="predicted"/>
<gene>
    <name evidence="3" type="ORF">AQUCO_01800063v1</name>
</gene>
<keyword evidence="1" id="KW-0880">Kelch repeat</keyword>
<dbReference type="PANTHER" id="PTHR46175:SF4">
    <property type="entry name" value="BACTERIOOPSIN TRANSCRIPTIONAL ACTIVATOR"/>
    <property type="match status" value="1"/>
</dbReference>
<dbReference type="OrthoDB" id="10251809at2759"/>
<sequence>MNKLNNIPSMAENCTTTTSTSFYTTTITTTTNNKSCIAHIAHDHIFSILLLLPVDSILSFAMTCKRFKCLAFCETLWQSICTRDWGKNFVDAILASEDMKHQQLSWKKLYQQISQLGSVNCLRLSAVDDDLVFPTPRASHSLNFVSDCLVLFGGGCEGGRHLDDTWVAYIGNEFKRVLRWQKVTSGTPSGRFGHSCAVFSETLVLFGGINDHGIRQNDTWLGQILRDEMLGIKVSWRLLDVGSVAPPPRGAHAGCCLDDQQMVIHGGIGLDGLRMNDTWLLDLSNGMGSAAWRQIDTHMSPPARSGHTLTCTGGARMVLFGGRGVGYEVLNDVWLLDARDEHADWVPLIYNLPNIPKGVPLPRVGHSATLILGGRVLIYGGEDSLRNRKNDFWVLDLSALPTVKMRSDTLDPRLLPKKMWKRLKAKGHQPDCRSFHRACANHSGCYVYVFGGMVDGILEPGEASGLRFDGELFLVELGLHP</sequence>
<dbReference type="Pfam" id="PF12937">
    <property type="entry name" value="F-box-like"/>
    <property type="match status" value="1"/>
</dbReference>
<dbReference type="Gene3D" id="1.20.1280.50">
    <property type="match status" value="1"/>
</dbReference>
<dbReference type="EMBL" id="KZ305035">
    <property type="protein sequence ID" value="PIA43751.1"/>
    <property type="molecule type" value="Genomic_DNA"/>
</dbReference>
<dbReference type="FunFam" id="2.120.10.80:FF:000233">
    <property type="entry name" value="Uncharacterized protein"/>
    <property type="match status" value="1"/>
</dbReference>
<accession>A0A2G5DJQ2</accession>